<keyword evidence="1" id="KW-0472">Membrane</keyword>
<dbReference type="EMBL" id="MFAU01000066">
    <property type="protein sequence ID" value="OGD82966.1"/>
    <property type="molecule type" value="Genomic_DNA"/>
</dbReference>
<dbReference type="Gene3D" id="3.30.565.10">
    <property type="entry name" value="Histidine kinase-like ATPase, C-terminal domain"/>
    <property type="match status" value="1"/>
</dbReference>
<accession>A0A1F5FTM5</accession>
<evidence type="ECO:0000259" key="2">
    <source>
        <dbReference type="PROSITE" id="PS50112"/>
    </source>
</evidence>
<gene>
    <name evidence="3" type="ORF">A2165_00930</name>
</gene>
<feature type="transmembrane region" description="Helical" evidence="1">
    <location>
        <begin position="116"/>
        <end position="133"/>
    </location>
</feature>
<dbReference type="InterPro" id="IPR000014">
    <property type="entry name" value="PAS"/>
</dbReference>
<proteinExistence type="predicted"/>
<dbReference type="SUPFAM" id="SSF55785">
    <property type="entry name" value="PYP-like sensor domain (PAS domain)"/>
    <property type="match status" value="1"/>
</dbReference>
<protein>
    <recommendedName>
        <fullName evidence="2">PAS domain-containing protein</fullName>
    </recommendedName>
</protein>
<sequence>MGKFQIFNWRDKPFITFAYFLFLGSLTFLAMITETSLTLLMQIMAALFLMVLISAKFILFRLKQPYKTTILVFGLTPAILFIDFLIFATGGLSSQYLILTHFFAIALAFLLSPQIAVSFIAASLALVLANLAFDPSAKEYLIQNPIVSTLYFIAYVALIPFSYILAREYKIKEEWIGVLEEQIATSKVQEEELLKNIESAVFVLNPQLELISLNKAAMELAGYGKEVLGKDFFKYFSFKDKEGRPLEAYSLPFAQTLSSKTQSFLEDIHMQGKTKEFFRVDIKILPALNSKGPLGLVLIAEDKAKKEKAGATGKTTTPLALARFLMLLRSQQRNLQSLSKDQSKILLKQNQQLENLASDFVYALSLEQGEVGALSSLVDLTRTIEESTLEIKPLARELGITLVSIRPEEKNSVVAPKEGLRIPVAKGTFSHVYILGNSAWLSDSFKRIMGLILLLVRKGQKIEIDVLSFEGLAQIKITAPDLGISKEQIAQLFEKFNGKLADDPRLSETSGLEGYIAKNLIERMAGNISVEEQKDPPQVTIVISFGEHQAEPNPI</sequence>
<dbReference type="InterPro" id="IPR036890">
    <property type="entry name" value="HATPase_C_sf"/>
</dbReference>
<feature type="transmembrane region" description="Helical" evidence="1">
    <location>
        <begin position="145"/>
        <end position="166"/>
    </location>
</feature>
<dbReference type="PROSITE" id="PS50112">
    <property type="entry name" value="PAS"/>
    <property type="match status" value="1"/>
</dbReference>
<evidence type="ECO:0000313" key="4">
    <source>
        <dbReference type="Proteomes" id="UP000179252"/>
    </source>
</evidence>
<feature type="transmembrane region" description="Helical" evidence="1">
    <location>
        <begin position="39"/>
        <end position="58"/>
    </location>
</feature>
<dbReference type="Gene3D" id="3.30.450.20">
    <property type="entry name" value="PAS domain"/>
    <property type="match status" value="1"/>
</dbReference>
<feature type="domain" description="PAS" evidence="2">
    <location>
        <begin position="186"/>
        <end position="226"/>
    </location>
</feature>
<keyword evidence="1" id="KW-0812">Transmembrane</keyword>
<name>A0A1F5FTM5_9BACT</name>
<dbReference type="AlphaFoldDB" id="A0A1F5FTM5"/>
<comment type="caution">
    <text evidence="3">The sequence shown here is derived from an EMBL/GenBank/DDBJ whole genome shotgun (WGS) entry which is preliminary data.</text>
</comment>
<evidence type="ECO:0000313" key="3">
    <source>
        <dbReference type="EMBL" id="OGD82966.1"/>
    </source>
</evidence>
<dbReference type="Proteomes" id="UP000179252">
    <property type="component" value="Unassembled WGS sequence"/>
</dbReference>
<feature type="transmembrane region" description="Helical" evidence="1">
    <location>
        <begin position="70"/>
        <end position="88"/>
    </location>
</feature>
<evidence type="ECO:0000256" key="1">
    <source>
        <dbReference type="SAM" id="Phobius"/>
    </source>
</evidence>
<dbReference type="InterPro" id="IPR035965">
    <property type="entry name" value="PAS-like_dom_sf"/>
</dbReference>
<reference evidence="3 4" key="1">
    <citation type="journal article" date="2016" name="Nat. Commun.">
        <title>Thousands of microbial genomes shed light on interconnected biogeochemical processes in an aquifer system.</title>
        <authorList>
            <person name="Anantharaman K."/>
            <person name="Brown C.T."/>
            <person name="Hug L.A."/>
            <person name="Sharon I."/>
            <person name="Castelle C.J."/>
            <person name="Probst A.J."/>
            <person name="Thomas B.C."/>
            <person name="Singh A."/>
            <person name="Wilkins M.J."/>
            <person name="Karaoz U."/>
            <person name="Brodie E.L."/>
            <person name="Williams K.H."/>
            <person name="Hubbard S.S."/>
            <person name="Banfield J.F."/>
        </authorList>
    </citation>
    <scope>NUCLEOTIDE SEQUENCE [LARGE SCALE GENOMIC DNA]</scope>
</reference>
<feature type="transmembrane region" description="Helical" evidence="1">
    <location>
        <begin position="12"/>
        <end position="33"/>
    </location>
</feature>
<keyword evidence="1" id="KW-1133">Transmembrane helix</keyword>
<organism evidence="3 4">
    <name type="scientific">Candidatus Curtissbacteria bacterium RBG_13_40_7</name>
    <dbReference type="NCBI Taxonomy" id="1797706"/>
    <lineage>
        <taxon>Bacteria</taxon>
        <taxon>Candidatus Curtissiibacteriota</taxon>
    </lineage>
</organism>